<keyword evidence="1" id="KW-0472">Membrane</keyword>
<evidence type="ECO:0000313" key="2">
    <source>
        <dbReference type="EMBL" id="TVT94519.1"/>
    </source>
</evidence>
<keyword evidence="1" id="KW-0812">Transmembrane</keyword>
<accession>A0A558G9U3</accession>
<name>A0A558G9U3_HALVO</name>
<reference evidence="2 3" key="1">
    <citation type="submission" date="2019-07" db="EMBL/GenBank/DDBJ databases">
        <title>Draft genome sequence of Haloferax volcanii SS0101, isolated from salt farm in Samut Sakhon, Thailand.</title>
        <authorList>
            <person name="Wanthongcharoen S."/>
            <person name="Yamprayoonswat W."/>
            <person name="Ruangsuj P."/>
            <person name="Thongpramul N."/>
            <person name="Jumpathong W."/>
            <person name="Sittihan S."/>
            <person name="Kanjanavas P."/>
            <person name="Yasawong M."/>
        </authorList>
    </citation>
    <scope>NUCLEOTIDE SEQUENCE [LARGE SCALE GENOMIC DNA]</scope>
    <source>
        <strain evidence="2 3">SS0101</strain>
    </source>
</reference>
<organism evidence="2 3">
    <name type="scientific">Haloferax volcanii</name>
    <name type="common">Halobacterium volcanii</name>
    <dbReference type="NCBI Taxonomy" id="2246"/>
    <lineage>
        <taxon>Archaea</taxon>
        <taxon>Methanobacteriati</taxon>
        <taxon>Methanobacteriota</taxon>
        <taxon>Stenosarchaea group</taxon>
        <taxon>Halobacteria</taxon>
        <taxon>Halobacteriales</taxon>
        <taxon>Haloferacaceae</taxon>
        <taxon>Haloferax</taxon>
    </lineage>
</organism>
<gene>
    <name evidence="2" type="ORF">FQA18_11370</name>
</gene>
<dbReference type="Proteomes" id="UP000320212">
    <property type="component" value="Unassembled WGS sequence"/>
</dbReference>
<keyword evidence="1" id="KW-1133">Transmembrane helix</keyword>
<dbReference type="AlphaFoldDB" id="A0A558G9U3"/>
<evidence type="ECO:0000313" key="3">
    <source>
        <dbReference type="Proteomes" id="UP000320212"/>
    </source>
</evidence>
<proteinExistence type="predicted"/>
<comment type="caution">
    <text evidence="2">The sequence shown here is derived from an EMBL/GenBank/DDBJ whole genome shotgun (WGS) entry which is preliminary data.</text>
</comment>
<feature type="non-terminal residue" evidence="2">
    <location>
        <position position="51"/>
    </location>
</feature>
<dbReference type="EMBL" id="VMTR01000076">
    <property type="protein sequence ID" value="TVT94519.1"/>
    <property type="molecule type" value="Genomic_DNA"/>
</dbReference>
<protein>
    <submittedName>
        <fullName evidence="2">Arginine:ornithine antiporter</fullName>
    </submittedName>
</protein>
<evidence type="ECO:0000256" key="1">
    <source>
        <dbReference type="SAM" id="Phobius"/>
    </source>
</evidence>
<sequence length="51" mass="5532">MGTDRYTPRSYDDIAPDQRPSLKQALVPVLGLVAFLGLGSAWLGLDPHIPL</sequence>
<feature type="transmembrane region" description="Helical" evidence="1">
    <location>
        <begin position="25"/>
        <end position="45"/>
    </location>
</feature>